<dbReference type="Gene3D" id="1.20.90.10">
    <property type="entry name" value="Phospholipase A2 domain"/>
    <property type="match status" value="1"/>
</dbReference>
<reference evidence="1" key="2">
    <citation type="submission" date="2025-09" db="UniProtKB">
        <authorList>
            <consortium name="Ensembl"/>
        </authorList>
    </citation>
    <scope>IDENTIFICATION</scope>
</reference>
<dbReference type="GO" id="GO:0004623">
    <property type="term" value="F:phospholipase A2 activity"/>
    <property type="evidence" value="ECO:0007669"/>
    <property type="project" value="InterPro"/>
</dbReference>
<dbReference type="AlphaFoldDB" id="A0A8C6ZLA5"/>
<accession>A0A8C6ZLA5</accession>
<sequence>MESQSRGKRHWEDLGVERPSKGSACAQLSCECDRSLALCLRRHRGSYRAALRLYPRAACRP</sequence>
<dbReference type="SUPFAM" id="SSF48619">
    <property type="entry name" value="Phospholipase A2, PLA2"/>
    <property type="match status" value="1"/>
</dbReference>
<dbReference type="GO" id="GO:0006644">
    <property type="term" value="P:phospholipid metabolic process"/>
    <property type="evidence" value="ECO:0007669"/>
    <property type="project" value="InterPro"/>
</dbReference>
<dbReference type="Ensembl" id="ENSNPET00000014229.1">
    <property type="protein sequence ID" value="ENSNPEP00000013892.1"/>
    <property type="gene ID" value="ENSNPEG00000010385.1"/>
</dbReference>
<dbReference type="InterPro" id="IPR036444">
    <property type="entry name" value="PLipase_A2_dom_sf"/>
</dbReference>
<keyword evidence="2" id="KW-1185">Reference proteome</keyword>
<protein>
    <submittedName>
        <fullName evidence="1">Uncharacterized protein</fullName>
    </submittedName>
</protein>
<dbReference type="GO" id="GO:0050482">
    <property type="term" value="P:arachidonate secretion"/>
    <property type="evidence" value="ECO:0007669"/>
    <property type="project" value="InterPro"/>
</dbReference>
<name>A0A8C6ZLA5_NOTPE</name>
<organism evidence="1 2">
    <name type="scientific">Nothoprocta perdicaria</name>
    <name type="common">Chilean tinamou</name>
    <name type="synonym">Crypturus perdicarius</name>
    <dbReference type="NCBI Taxonomy" id="30464"/>
    <lineage>
        <taxon>Eukaryota</taxon>
        <taxon>Metazoa</taxon>
        <taxon>Chordata</taxon>
        <taxon>Craniata</taxon>
        <taxon>Vertebrata</taxon>
        <taxon>Euteleostomi</taxon>
        <taxon>Archelosauria</taxon>
        <taxon>Archosauria</taxon>
        <taxon>Dinosauria</taxon>
        <taxon>Saurischia</taxon>
        <taxon>Theropoda</taxon>
        <taxon>Coelurosauria</taxon>
        <taxon>Aves</taxon>
        <taxon>Palaeognathae</taxon>
        <taxon>Tinamiformes</taxon>
        <taxon>Tinamidae</taxon>
        <taxon>Nothoprocta</taxon>
    </lineage>
</organism>
<proteinExistence type="predicted"/>
<dbReference type="Proteomes" id="UP000694420">
    <property type="component" value="Unplaced"/>
</dbReference>
<reference evidence="1" key="1">
    <citation type="submission" date="2025-08" db="UniProtKB">
        <authorList>
            <consortium name="Ensembl"/>
        </authorList>
    </citation>
    <scope>IDENTIFICATION</scope>
</reference>
<evidence type="ECO:0000313" key="2">
    <source>
        <dbReference type="Proteomes" id="UP000694420"/>
    </source>
</evidence>
<evidence type="ECO:0000313" key="1">
    <source>
        <dbReference type="Ensembl" id="ENSNPEP00000013892.1"/>
    </source>
</evidence>